<gene>
    <name evidence="2" type="ORF">A8975_1157</name>
</gene>
<dbReference type="SUPFAM" id="SSF51197">
    <property type="entry name" value="Clavaminate synthase-like"/>
    <property type="match status" value="1"/>
</dbReference>
<dbReference type="InterPro" id="IPR003347">
    <property type="entry name" value="JmjC_dom"/>
</dbReference>
<evidence type="ECO:0000259" key="1">
    <source>
        <dbReference type="PROSITE" id="PS51184"/>
    </source>
</evidence>
<dbReference type="RefSeq" id="WP_129760119.1">
    <property type="nucleotide sequence ID" value="NZ_SOQZ01000002.1"/>
</dbReference>
<reference evidence="2 3" key="1">
    <citation type="submission" date="2019-03" db="EMBL/GenBank/DDBJ databases">
        <title>Genomic Encyclopedia of Type Strains, Phase III (KMG-III): the genomes of soil and plant-associated and newly described type strains.</title>
        <authorList>
            <person name="Whitman W."/>
        </authorList>
    </citation>
    <scope>NUCLEOTIDE SEQUENCE [LARGE SCALE GENOMIC DNA]</scope>
    <source>
        <strain evidence="2 3">CGMCC 1.10957</strain>
    </source>
</reference>
<comment type="caution">
    <text evidence="2">The sequence shown here is derived from an EMBL/GenBank/DDBJ whole genome shotgun (WGS) entry which is preliminary data.</text>
</comment>
<evidence type="ECO:0000313" key="2">
    <source>
        <dbReference type="EMBL" id="TDY12393.1"/>
    </source>
</evidence>
<name>A0ABY2G6W7_9FLAO</name>
<dbReference type="PROSITE" id="PS51184">
    <property type="entry name" value="JMJC"/>
    <property type="match status" value="1"/>
</dbReference>
<sequence>MPKDLLNRIQSYVDNPLKEIESIEKISHDDFYKNYLKKNKPVVITDMVKDWDASNKWSLDFFKKIGANKDTYMAKGNNFQKDARWEHGKFVDFIEQIEKSKETGERVKYLMDIPILKLFPELKQDIDFSLVSNHTVRDYNAIWIGPKGTITGWHNDRLANNILAQIKGQKVVFLVSPKESKFMYRNKRYEPGSELSSIDMEDFDSNKFSLFQKNATVQYVVLSEKQMLFVPKRWWHCVYGTEVSISTNNFGFSFVDNIRMKTNEFIKRKLYHLGLFGKDHVRTYQKLKKSN</sequence>
<organism evidence="2 3">
    <name type="scientific">Meridianimaribacter flavus</name>
    <dbReference type="NCBI Taxonomy" id="571115"/>
    <lineage>
        <taxon>Bacteria</taxon>
        <taxon>Pseudomonadati</taxon>
        <taxon>Bacteroidota</taxon>
        <taxon>Flavobacteriia</taxon>
        <taxon>Flavobacteriales</taxon>
        <taxon>Flavobacteriaceae</taxon>
        <taxon>Meridianimaribacter</taxon>
    </lineage>
</organism>
<accession>A0ABY2G6W7</accession>
<dbReference type="SMART" id="SM00558">
    <property type="entry name" value="JmjC"/>
    <property type="match status" value="1"/>
</dbReference>
<dbReference type="PANTHER" id="PTHR12461:SF105">
    <property type="entry name" value="HYPOXIA-INDUCIBLE FACTOR 1-ALPHA INHIBITOR"/>
    <property type="match status" value="1"/>
</dbReference>
<dbReference type="InterPro" id="IPR041667">
    <property type="entry name" value="Cupin_8"/>
</dbReference>
<feature type="domain" description="JmjC" evidence="1">
    <location>
        <begin position="102"/>
        <end position="275"/>
    </location>
</feature>
<keyword evidence="3" id="KW-1185">Reference proteome</keyword>
<dbReference type="Gene3D" id="2.60.120.650">
    <property type="entry name" value="Cupin"/>
    <property type="match status" value="1"/>
</dbReference>
<proteinExistence type="predicted"/>
<dbReference type="EMBL" id="SOQZ01000002">
    <property type="protein sequence ID" value="TDY12393.1"/>
    <property type="molecule type" value="Genomic_DNA"/>
</dbReference>
<protein>
    <submittedName>
        <fullName evidence="2">Lysine-specific demethylase 8</fullName>
    </submittedName>
</protein>
<dbReference type="Proteomes" id="UP000294930">
    <property type="component" value="Unassembled WGS sequence"/>
</dbReference>
<dbReference type="PANTHER" id="PTHR12461">
    <property type="entry name" value="HYPOXIA-INDUCIBLE FACTOR 1 ALPHA INHIBITOR-RELATED"/>
    <property type="match status" value="1"/>
</dbReference>
<dbReference type="Pfam" id="PF13621">
    <property type="entry name" value="Cupin_8"/>
    <property type="match status" value="1"/>
</dbReference>
<evidence type="ECO:0000313" key="3">
    <source>
        <dbReference type="Proteomes" id="UP000294930"/>
    </source>
</evidence>